<feature type="region of interest" description="Disordered" evidence="8">
    <location>
        <begin position="250"/>
        <end position="447"/>
    </location>
</feature>
<feature type="chain" id="PRO_5047234178" description="Palmitoyltransferase" evidence="9">
    <location>
        <begin position="26"/>
        <end position="505"/>
    </location>
</feature>
<name>A0ABY7DZX8_MYAAR</name>
<feature type="compositionally biased region" description="Polar residues" evidence="8">
    <location>
        <begin position="411"/>
        <end position="437"/>
    </location>
</feature>
<comment type="similarity">
    <text evidence="5">Belongs to the DHHC palmitoyltransferase family. ERF2/ZDHHC9 subfamily.</text>
</comment>
<organism evidence="11 12">
    <name type="scientific">Mya arenaria</name>
    <name type="common">Soft-shell clam</name>
    <dbReference type="NCBI Taxonomy" id="6604"/>
    <lineage>
        <taxon>Eukaryota</taxon>
        <taxon>Metazoa</taxon>
        <taxon>Spiralia</taxon>
        <taxon>Lophotrochozoa</taxon>
        <taxon>Mollusca</taxon>
        <taxon>Bivalvia</taxon>
        <taxon>Autobranchia</taxon>
        <taxon>Heteroconchia</taxon>
        <taxon>Euheterodonta</taxon>
        <taxon>Imparidentia</taxon>
        <taxon>Neoheterodontei</taxon>
        <taxon>Myida</taxon>
        <taxon>Myoidea</taxon>
        <taxon>Myidae</taxon>
        <taxon>Mya</taxon>
    </lineage>
</organism>
<keyword evidence="3 7" id="KW-1133">Transmembrane helix</keyword>
<evidence type="ECO:0000313" key="11">
    <source>
        <dbReference type="EMBL" id="WAR02559.1"/>
    </source>
</evidence>
<keyword evidence="9" id="KW-0732">Signal</keyword>
<dbReference type="PANTHER" id="PTHR12349">
    <property type="entry name" value="ANKYRIN REPEAT AND LEM DOMAIN-CONTAINING PROTEIN 2"/>
    <property type="match status" value="1"/>
</dbReference>
<feature type="domain" description="Palmitoyltransferase DHHC" evidence="10">
    <location>
        <begin position="51"/>
        <end position="117"/>
    </location>
</feature>
<keyword evidence="7" id="KW-0012">Acyltransferase</keyword>
<feature type="signal peptide" evidence="9">
    <location>
        <begin position="1"/>
        <end position="25"/>
    </location>
</feature>
<sequence length="505" mass="56729">MAKCECSTKIIPAVCAWTLLLGTTAHEDEVKDDDFRAPLYKNVEIKGITVRMKWCATCQFYRPPRCSHCSVCNTCIETFDHHCPWVNNCIGRRNYRYFFQFLLSLSILMVSLIVTMCIIGLLIIPVGGLTCFHVVLVSRGRTTNEQVTGKFKGGHNPFTRGCSQNCRYALCGPLDSTKVTYIAADKEVKVYADTSNGVKRNMKNDRDGMRLSLVEDYDDNVDDDATPSQDSISLDIATNQQQQSASYTNLFDTSQPTPVGASYQHSRASPNTSRSKQQQYDRSQRPRDTPSALSVPRKDPPLAIPEDFSPIKGSKPRTVMNSPGVGRPNVSKPPTGHTRPIDFDRGQRAGQGQDAPYTNKYNGYPVRSASEERFRDSDNNYSNHPTSRGHNRYPDKMTRRSHEYLDHRGPQYNQRGTSKTMPSQGRHVTNAASGQQYSDAAESDDADYKRPMSFVKALEMSEVMLSARGKDFSAPQQNSQQHISQQVTKEEKKKSVYDSSYEISV</sequence>
<evidence type="ECO:0000256" key="2">
    <source>
        <dbReference type="ARBA" id="ARBA00022692"/>
    </source>
</evidence>
<evidence type="ECO:0000256" key="3">
    <source>
        <dbReference type="ARBA" id="ARBA00022989"/>
    </source>
</evidence>
<dbReference type="Proteomes" id="UP001164746">
    <property type="component" value="Chromosome 4"/>
</dbReference>
<feature type="compositionally biased region" description="Basic and acidic residues" evidence="8">
    <location>
        <begin position="369"/>
        <end position="378"/>
    </location>
</feature>
<dbReference type="Pfam" id="PF01529">
    <property type="entry name" value="DHHC"/>
    <property type="match status" value="1"/>
</dbReference>
<feature type="compositionally biased region" description="Polar residues" evidence="8">
    <location>
        <begin position="379"/>
        <end position="388"/>
    </location>
</feature>
<feature type="compositionally biased region" description="Polar residues" evidence="8">
    <location>
        <begin position="250"/>
        <end position="281"/>
    </location>
</feature>
<dbReference type="EMBL" id="CP111015">
    <property type="protein sequence ID" value="WAR02559.1"/>
    <property type="molecule type" value="Genomic_DNA"/>
</dbReference>
<feature type="compositionally biased region" description="Basic and acidic residues" evidence="8">
    <location>
        <begin position="392"/>
        <end position="409"/>
    </location>
</feature>
<comment type="caution">
    <text evidence="7">Lacks conserved residue(s) required for the propagation of feature annotation.</text>
</comment>
<dbReference type="PANTHER" id="PTHR12349:SF2">
    <property type="entry name" value="PALMITOYLTRANSFERASE ZDHHC8"/>
    <property type="match status" value="1"/>
</dbReference>
<evidence type="ECO:0000256" key="4">
    <source>
        <dbReference type="ARBA" id="ARBA00023136"/>
    </source>
</evidence>
<evidence type="ECO:0000256" key="7">
    <source>
        <dbReference type="RuleBase" id="RU079119"/>
    </source>
</evidence>
<evidence type="ECO:0000256" key="1">
    <source>
        <dbReference type="ARBA" id="ARBA00004141"/>
    </source>
</evidence>
<dbReference type="InterPro" id="IPR001594">
    <property type="entry name" value="Palmitoyltrfase_DHHC"/>
</dbReference>
<gene>
    <name evidence="11" type="ORF">MAR_009117</name>
</gene>
<evidence type="ECO:0000313" key="12">
    <source>
        <dbReference type="Proteomes" id="UP001164746"/>
    </source>
</evidence>
<evidence type="ECO:0000256" key="6">
    <source>
        <dbReference type="ARBA" id="ARBA00047790"/>
    </source>
</evidence>
<comment type="catalytic activity">
    <reaction evidence="6">
        <text>L-cysteinyl-[protein] + hexadecanoyl-CoA = S-hexadecanoyl-L-cysteinyl-[protein] + CoA</text>
        <dbReference type="Rhea" id="RHEA:36683"/>
        <dbReference type="Rhea" id="RHEA-COMP:10131"/>
        <dbReference type="Rhea" id="RHEA-COMP:11032"/>
        <dbReference type="ChEBI" id="CHEBI:29950"/>
        <dbReference type="ChEBI" id="CHEBI:57287"/>
        <dbReference type="ChEBI" id="CHEBI:57379"/>
        <dbReference type="ChEBI" id="CHEBI:74151"/>
        <dbReference type="EC" id="2.3.1.225"/>
    </reaction>
    <physiologicalReaction direction="left-to-right" evidence="6">
        <dbReference type="Rhea" id="RHEA:36684"/>
    </physiologicalReaction>
</comment>
<keyword evidence="12" id="KW-1185">Reference proteome</keyword>
<comment type="subcellular location">
    <subcellularLocation>
        <location evidence="1">Membrane</location>
        <topology evidence="1">Multi-pass membrane protein</topology>
    </subcellularLocation>
</comment>
<protein>
    <recommendedName>
        <fullName evidence="7">Palmitoyltransferase</fullName>
        <ecNumber evidence="7">2.3.1.225</ecNumber>
    </recommendedName>
</protein>
<proteinExistence type="inferred from homology"/>
<evidence type="ECO:0000256" key="5">
    <source>
        <dbReference type="ARBA" id="ARBA00023463"/>
    </source>
</evidence>
<evidence type="ECO:0000259" key="10">
    <source>
        <dbReference type="Pfam" id="PF01529"/>
    </source>
</evidence>
<feature type="compositionally biased region" description="Low complexity" evidence="8">
    <location>
        <begin position="476"/>
        <end position="486"/>
    </location>
</feature>
<keyword evidence="2 7" id="KW-0812">Transmembrane</keyword>
<keyword evidence="7" id="KW-0808">Transferase</keyword>
<feature type="transmembrane region" description="Helical" evidence="7">
    <location>
        <begin position="101"/>
        <end position="124"/>
    </location>
</feature>
<evidence type="ECO:0000256" key="9">
    <source>
        <dbReference type="SAM" id="SignalP"/>
    </source>
</evidence>
<evidence type="ECO:0000256" key="8">
    <source>
        <dbReference type="SAM" id="MobiDB-lite"/>
    </source>
</evidence>
<accession>A0ABY7DZX8</accession>
<reference evidence="11" key="1">
    <citation type="submission" date="2022-11" db="EMBL/GenBank/DDBJ databases">
        <title>Centuries of genome instability and evolution in soft-shell clam transmissible cancer (bioRxiv).</title>
        <authorList>
            <person name="Hart S.F.M."/>
            <person name="Yonemitsu M.A."/>
            <person name="Giersch R.M."/>
            <person name="Beal B.F."/>
            <person name="Arriagada G."/>
            <person name="Davis B.W."/>
            <person name="Ostrander E.A."/>
            <person name="Goff S.P."/>
            <person name="Metzger M.J."/>
        </authorList>
    </citation>
    <scope>NUCLEOTIDE SEQUENCE</scope>
    <source>
        <strain evidence="11">MELC-2E11</strain>
        <tissue evidence="11">Siphon/mantle</tissue>
    </source>
</reference>
<keyword evidence="4 7" id="KW-0472">Membrane</keyword>
<dbReference type="EC" id="2.3.1.225" evidence="7"/>
<dbReference type="PROSITE" id="PS50216">
    <property type="entry name" value="DHHC"/>
    <property type="match status" value="1"/>
</dbReference>
<feature type="region of interest" description="Disordered" evidence="8">
    <location>
        <begin position="469"/>
        <end position="505"/>
    </location>
</feature>
<comment type="domain">
    <text evidence="7">The DHHC domain is required for palmitoyltransferase activity.</text>
</comment>